<evidence type="ECO:0000256" key="3">
    <source>
        <dbReference type="ARBA" id="ARBA00022806"/>
    </source>
</evidence>
<evidence type="ECO:0000256" key="7">
    <source>
        <dbReference type="ARBA" id="ARBA00034808"/>
    </source>
</evidence>
<gene>
    <name evidence="11" type="ORF">UFOVP1290_422</name>
</gene>
<evidence type="ECO:0000313" key="11">
    <source>
        <dbReference type="EMBL" id="CAB4196902.1"/>
    </source>
</evidence>
<dbReference type="SUPFAM" id="SSF52540">
    <property type="entry name" value="P-loop containing nucleoside triphosphate hydrolases"/>
    <property type="match status" value="1"/>
</dbReference>
<dbReference type="PANTHER" id="PTHR11070:SF2">
    <property type="entry name" value="ATP-DEPENDENT DNA HELICASE SRS2"/>
    <property type="match status" value="1"/>
</dbReference>
<accession>A0A6J5RLG5</accession>
<feature type="domain" description="UvrD-like helicase ATP-binding" evidence="10">
    <location>
        <begin position="29"/>
        <end position="287"/>
    </location>
</feature>
<evidence type="ECO:0000259" key="10">
    <source>
        <dbReference type="PROSITE" id="PS51198"/>
    </source>
</evidence>
<dbReference type="Gene3D" id="1.10.486.10">
    <property type="entry name" value="PCRA, domain 4"/>
    <property type="match status" value="1"/>
</dbReference>
<comment type="catalytic activity">
    <reaction evidence="8">
        <text>ATP + H2O = ADP + phosphate + H(+)</text>
        <dbReference type="Rhea" id="RHEA:13065"/>
        <dbReference type="ChEBI" id="CHEBI:15377"/>
        <dbReference type="ChEBI" id="CHEBI:15378"/>
        <dbReference type="ChEBI" id="CHEBI:30616"/>
        <dbReference type="ChEBI" id="CHEBI:43474"/>
        <dbReference type="ChEBI" id="CHEBI:456216"/>
        <dbReference type="EC" id="5.6.2.4"/>
    </reaction>
</comment>
<dbReference type="Pfam" id="PF13361">
    <property type="entry name" value="UvrD_C"/>
    <property type="match status" value="1"/>
</dbReference>
<dbReference type="InterPro" id="IPR014016">
    <property type="entry name" value="UvrD-like_ATP-bd"/>
</dbReference>
<protein>
    <recommendedName>
        <fullName evidence="7">DNA 3'-5' helicase</fullName>
        <ecNumber evidence="7">5.6.2.4</ecNumber>
    </recommendedName>
</protein>
<dbReference type="GO" id="GO:0005524">
    <property type="term" value="F:ATP binding"/>
    <property type="evidence" value="ECO:0007669"/>
    <property type="project" value="UniProtKB-UniRule"/>
</dbReference>
<name>A0A6J5RLG5_9CAUD</name>
<keyword evidence="3 9" id="KW-0347">Helicase</keyword>
<dbReference type="Gene3D" id="3.40.50.300">
    <property type="entry name" value="P-loop containing nucleotide triphosphate hydrolases"/>
    <property type="match status" value="2"/>
</dbReference>
<evidence type="ECO:0000256" key="2">
    <source>
        <dbReference type="ARBA" id="ARBA00022801"/>
    </source>
</evidence>
<evidence type="ECO:0000256" key="8">
    <source>
        <dbReference type="ARBA" id="ARBA00048988"/>
    </source>
</evidence>
<dbReference type="GO" id="GO:0016787">
    <property type="term" value="F:hydrolase activity"/>
    <property type="evidence" value="ECO:0007669"/>
    <property type="project" value="UniProtKB-UniRule"/>
</dbReference>
<keyword evidence="5" id="KW-0413">Isomerase</keyword>
<dbReference type="EC" id="5.6.2.4" evidence="7"/>
<dbReference type="InterPro" id="IPR014017">
    <property type="entry name" value="DNA_helicase_UvrD-like_C"/>
</dbReference>
<dbReference type="InterPro" id="IPR000212">
    <property type="entry name" value="DNA_helicase_UvrD/REP"/>
</dbReference>
<comment type="catalytic activity">
    <reaction evidence="6">
        <text>Couples ATP hydrolysis with the unwinding of duplex DNA by translocating in the 3'-5' direction.</text>
        <dbReference type="EC" id="5.6.2.4"/>
    </reaction>
</comment>
<dbReference type="PROSITE" id="PS51198">
    <property type="entry name" value="UVRD_HELICASE_ATP_BIND"/>
    <property type="match status" value="1"/>
</dbReference>
<keyword evidence="4 9" id="KW-0067">ATP-binding</keyword>
<evidence type="ECO:0000256" key="9">
    <source>
        <dbReference type="PROSITE-ProRule" id="PRU00560"/>
    </source>
</evidence>
<evidence type="ECO:0000256" key="5">
    <source>
        <dbReference type="ARBA" id="ARBA00023235"/>
    </source>
</evidence>
<evidence type="ECO:0000256" key="4">
    <source>
        <dbReference type="ARBA" id="ARBA00022840"/>
    </source>
</evidence>
<evidence type="ECO:0000256" key="6">
    <source>
        <dbReference type="ARBA" id="ARBA00034617"/>
    </source>
</evidence>
<proteinExistence type="predicted"/>
<dbReference type="InterPro" id="IPR027417">
    <property type="entry name" value="P-loop_NTPase"/>
</dbReference>
<dbReference type="GO" id="GO:0003677">
    <property type="term" value="F:DNA binding"/>
    <property type="evidence" value="ECO:0007669"/>
    <property type="project" value="InterPro"/>
</dbReference>
<evidence type="ECO:0000256" key="1">
    <source>
        <dbReference type="ARBA" id="ARBA00022741"/>
    </source>
</evidence>
<reference evidence="11" key="1">
    <citation type="submission" date="2020-05" db="EMBL/GenBank/DDBJ databases">
        <authorList>
            <person name="Chiriac C."/>
            <person name="Salcher M."/>
            <person name="Ghai R."/>
            <person name="Kavagutti S V."/>
        </authorList>
    </citation>
    <scope>NUCLEOTIDE SEQUENCE</scope>
</reference>
<sequence>MATKKFTKYPPKKPDNSHIIKASPKRDWSKYQKDIFKDIARGTDHTVVIARAGSGKTSTIVEGFKYIPKGKKTLMVAFNKSIADELKQRAVSYVDVMTLHSLGFRSIKQSFGNVVLENDKTKSLTASVIGDDFDLWELNQSICKCVSLCKGFLVDSPDKIGDLMDKFGVETFDLTRELFIKNVIKVLGLCKSTKMVVDFDDMIWFPFVYRLNVGKFDMVFVDEAQDLNAAQMAMVLSAVKPDGRIIAVGDPAQAIYLFRGADSESIPNFIKKLNAKTLPLSVTYRCPKKIVKLAQEVVPDIECLESAPDGHVEDIFVGDMLKDVRPGDFILSRTNAPLIKYCMALLKANVPANIQGRDVGANLQYFIKKSKAKTINKFIEYVNNWREQEVDRLMSEKKDTSSAIDKAECLLNLCEGTLTIKDLKETIDKLFDDVDDNKKVILSTTHKAKGLERDRVFILVNTYRYGPGVTGEEANLWYVAVTRAIKELYLVRKQSKYTPFDNKK</sequence>
<keyword evidence="2 9" id="KW-0378">Hydrolase</keyword>
<dbReference type="Pfam" id="PF00580">
    <property type="entry name" value="UvrD-helicase"/>
    <property type="match status" value="1"/>
</dbReference>
<dbReference type="EMBL" id="LR797252">
    <property type="protein sequence ID" value="CAB4196902.1"/>
    <property type="molecule type" value="Genomic_DNA"/>
</dbReference>
<organism evidence="11">
    <name type="scientific">uncultured Caudovirales phage</name>
    <dbReference type="NCBI Taxonomy" id="2100421"/>
    <lineage>
        <taxon>Viruses</taxon>
        <taxon>Duplodnaviria</taxon>
        <taxon>Heunggongvirae</taxon>
        <taxon>Uroviricota</taxon>
        <taxon>Caudoviricetes</taxon>
        <taxon>Peduoviridae</taxon>
        <taxon>Maltschvirus</taxon>
        <taxon>Maltschvirus maltsch</taxon>
    </lineage>
</organism>
<dbReference type="GO" id="GO:0000725">
    <property type="term" value="P:recombinational repair"/>
    <property type="evidence" value="ECO:0007669"/>
    <property type="project" value="TreeGrafter"/>
</dbReference>
<feature type="binding site" evidence="9">
    <location>
        <begin position="50"/>
        <end position="57"/>
    </location>
    <ligand>
        <name>ATP</name>
        <dbReference type="ChEBI" id="CHEBI:30616"/>
    </ligand>
</feature>
<keyword evidence="1 9" id="KW-0547">Nucleotide-binding</keyword>
<dbReference type="GO" id="GO:0043138">
    <property type="term" value="F:3'-5' DNA helicase activity"/>
    <property type="evidence" value="ECO:0007669"/>
    <property type="project" value="UniProtKB-EC"/>
</dbReference>
<dbReference type="PANTHER" id="PTHR11070">
    <property type="entry name" value="UVRD / RECB / PCRA DNA HELICASE FAMILY MEMBER"/>
    <property type="match status" value="1"/>
</dbReference>